<dbReference type="InterPro" id="IPR016169">
    <property type="entry name" value="FAD-bd_PCMH_sub2"/>
</dbReference>
<evidence type="ECO:0000313" key="3">
    <source>
        <dbReference type="Proteomes" id="UP001172684"/>
    </source>
</evidence>
<reference evidence="2" key="1">
    <citation type="submission" date="2022-10" db="EMBL/GenBank/DDBJ databases">
        <title>Culturing micro-colonial fungi from biological soil crusts in the Mojave desert and describing Neophaeococcomyces mojavensis, and introducing the new genera and species Taxawa tesnikishii.</title>
        <authorList>
            <person name="Kurbessoian T."/>
            <person name="Stajich J.E."/>
        </authorList>
    </citation>
    <scope>NUCLEOTIDE SEQUENCE</scope>
    <source>
        <strain evidence="2">TK_1</strain>
    </source>
</reference>
<dbReference type="Gene3D" id="3.40.462.20">
    <property type="match status" value="1"/>
</dbReference>
<dbReference type="Pfam" id="PF08031">
    <property type="entry name" value="BBE"/>
    <property type="match status" value="1"/>
</dbReference>
<proteinExistence type="predicted"/>
<accession>A0ABQ9NES7</accession>
<comment type="caution">
    <text evidence="2">The sequence shown here is derived from an EMBL/GenBank/DDBJ whole genome shotgun (WGS) entry which is preliminary data.</text>
</comment>
<dbReference type="InterPro" id="IPR012951">
    <property type="entry name" value="BBE"/>
</dbReference>
<sequence length="211" mass="23914">MNQPMILCAVFFCGAQQAAEEYFTDLIALGPVISHVGMMPYEKVNGMLNASVDFGGRKTGGGSAAKLPLEVLFMQEVFDDFARFVGSHEGLGESLVLFEIIPFNKIAEVPLEVTAHGSRGEYYNVGTLFKWYKPELDATVRAFSRSVNQKIHERGETRAERGVGAYSTYIDYQINPEKMFGVNTERLRQLKLKYDPENLFWRWHNMLPEKS</sequence>
<evidence type="ECO:0000259" key="1">
    <source>
        <dbReference type="Pfam" id="PF08031"/>
    </source>
</evidence>
<feature type="non-terminal residue" evidence="2">
    <location>
        <position position="211"/>
    </location>
</feature>
<evidence type="ECO:0000313" key="2">
    <source>
        <dbReference type="EMBL" id="KAJ9651122.1"/>
    </source>
</evidence>
<protein>
    <recommendedName>
        <fullName evidence="1">Berberine/berberine-like domain-containing protein</fullName>
    </recommendedName>
</protein>
<gene>
    <name evidence="2" type="ORF">H2201_009284</name>
</gene>
<dbReference type="EMBL" id="JAPDRL010000579">
    <property type="protein sequence ID" value="KAJ9651122.1"/>
    <property type="molecule type" value="Genomic_DNA"/>
</dbReference>
<feature type="domain" description="Berberine/berberine-like" evidence="1">
    <location>
        <begin position="165"/>
        <end position="202"/>
    </location>
</feature>
<name>A0ABQ9NES7_9PEZI</name>
<organism evidence="2 3">
    <name type="scientific">Coniosporium apollinis</name>
    <dbReference type="NCBI Taxonomy" id="61459"/>
    <lineage>
        <taxon>Eukaryota</taxon>
        <taxon>Fungi</taxon>
        <taxon>Dikarya</taxon>
        <taxon>Ascomycota</taxon>
        <taxon>Pezizomycotina</taxon>
        <taxon>Dothideomycetes</taxon>
        <taxon>Dothideomycetes incertae sedis</taxon>
        <taxon>Coniosporium</taxon>
    </lineage>
</organism>
<keyword evidence="3" id="KW-1185">Reference proteome</keyword>
<dbReference type="Gene3D" id="3.30.465.10">
    <property type="match status" value="1"/>
</dbReference>
<dbReference type="Proteomes" id="UP001172684">
    <property type="component" value="Unassembled WGS sequence"/>
</dbReference>